<sequence length="50" mass="5835">MKHRKREGKGMEFLGIVIVIGFIFIIAYLRAIHISLQRLLETKGTDRDLH</sequence>
<evidence type="ECO:0000313" key="3">
    <source>
        <dbReference type="Proteomes" id="UP000323257"/>
    </source>
</evidence>
<accession>A0A5S5C5X1</accession>
<feature type="transmembrane region" description="Helical" evidence="1">
    <location>
        <begin position="12"/>
        <end position="31"/>
    </location>
</feature>
<reference evidence="2 3" key="1">
    <citation type="submission" date="2019-07" db="EMBL/GenBank/DDBJ databases">
        <title>Genomic Encyclopedia of Type Strains, Phase III (KMG-III): the genomes of soil and plant-associated and newly described type strains.</title>
        <authorList>
            <person name="Whitman W."/>
        </authorList>
    </citation>
    <scope>NUCLEOTIDE SEQUENCE [LARGE SCALE GENOMIC DNA]</scope>
    <source>
        <strain evidence="2 3">BL24</strain>
    </source>
</reference>
<keyword evidence="1" id="KW-1133">Transmembrane helix</keyword>
<comment type="caution">
    <text evidence="2">The sequence shown here is derived from an EMBL/GenBank/DDBJ whole genome shotgun (WGS) entry which is preliminary data.</text>
</comment>
<name>A0A5S5C5X1_9BACL</name>
<dbReference type="EMBL" id="VNHS01000005">
    <property type="protein sequence ID" value="TYP74825.1"/>
    <property type="molecule type" value="Genomic_DNA"/>
</dbReference>
<dbReference type="Proteomes" id="UP000323257">
    <property type="component" value="Unassembled WGS sequence"/>
</dbReference>
<dbReference type="AlphaFoldDB" id="A0A5S5C5X1"/>
<protein>
    <submittedName>
        <fullName evidence="2">Uncharacterized protein</fullName>
    </submittedName>
</protein>
<keyword evidence="1" id="KW-0472">Membrane</keyword>
<evidence type="ECO:0000313" key="2">
    <source>
        <dbReference type="EMBL" id="TYP74825.1"/>
    </source>
</evidence>
<organism evidence="2 3">
    <name type="scientific">Paenibacillus methanolicus</name>
    <dbReference type="NCBI Taxonomy" id="582686"/>
    <lineage>
        <taxon>Bacteria</taxon>
        <taxon>Bacillati</taxon>
        <taxon>Bacillota</taxon>
        <taxon>Bacilli</taxon>
        <taxon>Bacillales</taxon>
        <taxon>Paenibacillaceae</taxon>
        <taxon>Paenibacillus</taxon>
    </lineage>
</organism>
<proteinExistence type="predicted"/>
<keyword evidence="3" id="KW-1185">Reference proteome</keyword>
<gene>
    <name evidence="2" type="ORF">BCM02_105372</name>
</gene>
<evidence type="ECO:0000256" key="1">
    <source>
        <dbReference type="SAM" id="Phobius"/>
    </source>
</evidence>
<keyword evidence="1" id="KW-0812">Transmembrane</keyword>